<evidence type="ECO:0000259" key="2">
    <source>
        <dbReference type="SMART" id="SM00479"/>
    </source>
</evidence>
<dbReference type="SMART" id="SM00479">
    <property type="entry name" value="EXOIII"/>
    <property type="match status" value="1"/>
</dbReference>
<dbReference type="InterPro" id="IPR013520">
    <property type="entry name" value="Ribonucl_H"/>
</dbReference>
<organism evidence="3">
    <name type="scientific">uncultured Caudovirales phage</name>
    <dbReference type="NCBI Taxonomy" id="2100421"/>
    <lineage>
        <taxon>Viruses</taxon>
        <taxon>Duplodnaviria</taxon>
        <taxon>Heunggongvirae</taxon>
        <taxon>Uroviricota</taxon>
        <taxon>Caudoviricetes</taxon>
        <taxon>Peduoviridae</taxon>
        <taxon>Maltschvirus</taxon>
        <taxon>Maltschvirus maltsch</taxon>
    </lineage>
</organism>
<feature type="compositionally biased region" description="Basic and acidic residues" evidence="1">
    <location>
        <begin position="799"/>
        <end position="808"/>
    </location>
</feature>
<sequence length="1835" mass="204874">MARDSLVKNYNIYMREENIFYVEQSSRAVRRELKIKAASRKLGGNIGSVAGKTPKKMTPFDPNAEDGDGDMKLQDGTVWERPAKPSVPGAQKPTDTADADNQETRNSPKDVGEALNSGAIEREKEYRGQHGAPDRDSGAPLHDMMYQGGIYPEDVYSSDAVRFYGVGDDGLDRIAASLISSYRGKPNAVVSIYRSVPISRAKRIANLEKEAAYVMRYGKPPRTANTNLSTSDFYQKVLDELEELRNMPEEERMKINPGDWVSPIKQYVIDHGDSHLGGRGKYQIISKRVKAKDVYTAGDSWLEWGYDPDDSKSGGLSSGASLVENAINDEADDERLQLAEAIDNALEQQVNLFMPGLMLFEPDSDSFQSLREIISVKAPTSTGALSEAIKKYNERYGTNHDLASMLYELMDNPSVMNIAEGEKQALIKKFFPSQKTRDDISLAEHQGADYRYGDKNKLGGEVRATSPDWLRGMTPEQIANVVIPEDEEALHQMLADETGYDLDGEINTLDGEKITGREFANRKVVNSIPMDEESKNREILKEAVKNALTKSPAFLQAVQKFGFPPIYVSDSERINIPGQDASRWVGAFNPNVPHIAITTFGIDEVVSRYPGPIEELGIGNFYDSGYDLTQLRLESQIMHEWGHYLLFSFDILDTKFSTPRRKKITSVVGDEATKQNIEIAKKYSGANPEAQDILEQWDPPEEFFQGDGIDEVSKQWMDSQPFPFAISKYSHSSISELGAEGVAFSLHPNEEIRKDAINQVLRNDIEAILGFSIEEAFNKTDDTPIGAGRARRRAANSEQRLEMSKPAEQESMFAPGFLEELMRQQNAADKQSGLSSGSRAPRYPREPTLGAFLGAAEERFGGAKTWDEFRKIYDDTEMVFLDYETTGLNFDEYGQATSNGSPTQIGLVRVKNGREIGRLNLFMNPEEPLGDWSAKYLKDASGNQLTNEWLATQMSMEEAHKQVAEFIGPDAIIGVQNATFDKNVLEDTLAKQGIDWRPSGYLDTRDISAMTLPVWSEENPDGPYTIDKDGNKKPSSSLAAITQYLDVPLGEGHHNADADALATSQVMQKIIDRAIENDWSVDVLSKEKRDEKLDSEKEKFDSDVVRFEKEKSDFLRGGLSSGASPSSGVNWDSLFGDGSLDDTGLPDLREELADYLSYDAMRSREDWVGGVSFENVVWPSEYLDEITDTDDDQHYQVLQTRLREAGFPDIVTIRRRGTPDPRGEIRNGSAFENWSGGDPDATHYGQDAKLFVSQVPIQNIIGVGSLEEGEFFYLDEGVETTEIVEDKSAPDLEKLSNKGIFVGKRFQRAQVAWLRNFIPELKELKETDDTEAWFYESAQLIKQGISRRLADSIGDVFPETIRKVLMSATREPDAIVSSPKRLRNSYFPDSGREMTDNFQKVMDTPTGIYYFYKALVGRINSDYGGMGAVQERLEKAKNLSEDEKNFMWSMYSELDPNLDSLSVIRAAGKEFLSHYKEFLEKNPENINSVIDSSGQIIANVEANNPGSLIEYGYVPIHNSDPFGRMGGAWYLADSSAPKNSESARLIAKATPLSEVESRRPATERVDIFNYAPDTFVGQVSNEFVLFKPEEMGEPSILDRELLVSTIVGEWAVSSGSMLSLQISSLVQEIFNAGGSFTSRDDIAELTPEQKEVYSLIIKEMYEATQQMFSDIGVKKLLVWRGASTTDEDFKKILADKAGSDDWSQPIIPERVDTRPISSWSTSVSIASSFSDGHLGTEGYLVARMLDVKNILGTAFTGFGSSIEQEIIQLATPVGEKQPITVLSPSLTAIERARQDRRKPSKLISENAEDILDFWEERDQYLLTIKNNLTNYVITS</sequence>
<dbReference type="GO" id="GO:0003676">
    <property type="term" value="F:nucleic acid binding"/>
    <property type="evidence" value="ECO:0007669"/>
    <property type="project" value="InterPro"/>
</dbReference>
<dbReference type="GO" id="GO:0008408">
    <property type="term" value="F:3'-5' exonuclease activity"/>
    <property type="evidence" value="ECO:0007669"/>
    <property type="project" value="TreeGrafter"/>
</dbReference>
<feature type="compositionally biased region" description="Polar residues" evidence="1">
    <location>
        <begin position="825"/>
        <end position="838"/>
    </location>
</feature>
<dbReference type="PANTHER" id="PTHR30231">
    <property type="entry name" value="DNA POLYMERASE III SUBUNIT EPSILON"/>
    <property type="match status" value="1"/>
</dbReference>
<dbReference type="Pfam" id="PF00929">
    <property type="entry name" value="RNase_T"/>
    <property type="match status" value="1"/>
</dbReference>
<feature type="compositionally biased region" description="Basic and acidic residues" evidence="1">
    <location>
        <begin position="120"/>
        <end position="137"/>
    </location>
</feature>
<dbReference type="InterPro" id="IPR036397">
    <property type="entry name" value="RNaseH_sf"/>
</dbReference>
<feature type="region of interest" description="Disordered" evidence="1">
    <location>
        <begin position="782"/>
        <end position="809"/>
    </location>
</feature>
<feature type="region of interest" description="Disordered" evidence="1">
    <location>
        <begin position="44"/>
        <end position="141"/>
    </location>
</feature>
<name>A0A6J5NIC7_9CAUD</name>
<dbReference type="CDD" id="cd06127">
    <property type="entry name" value="DEDDh"/>
    <property type="match status" value="1"/>
</dbReference>
<feature type="region of interest" description="Disordered" evidence="1">
    <location>
        <begin position="825"/>
        <end position="846"/>
    </location>
</feature>
<dbReference type="Gene3D" id="3.30.420.10">
    <property type="entry name" value="Ribonuclease H-like superfamily/Ribonuclease H"/>
    <property type="match status" value="1"/>
</dbReference>
<protein>
    <submittedName>
        <fullName evidence="3">DEDDh domain containing protein</fullName>
    </submittedName>
</protein>
<dbReference type="PANTHER" id="PTHR30231:SF41">
    <property type="entry name" value="DNA POLYMERASE III SUBUNIT EPSILON"/>
    <property type="match status" value="1"/>
</dbReference>
<accession>A0A6J5NIC7</accession>
<dbReference type="InterPro" id="IPR012337">
    <property type="entry name" value="RNaseH-like_sf"/>
</dbReference>
<dbReference type="EMBL" id="LR796639">
    <property type="protein sequence ID" value="CAB4156638.1"/>
    <property type="molecule type" value="Genomic_DNA"/>
</dbReference>
<feature type="domain" description="Exonuclease" evidence="2">
    <location>
        <begin position="877"/>
        <end position="1076"/>
    </location>
</feature>
<dbReference type="SUPFAM" id="SSF53098">
    <property type="entry name" value="Ribonuclease H-like"/>
    <property type="match status" value="1"/>
</dbReference>
<evidence type="ECO:0000256" key="1">
    <source>
        <dbReference type="SAM" id="MobiDB-lite"/>
    </source>
</evidence>
<evidence type="ECO:0000313" key="3">
    <source>
        <dbReference type="EMBL" id="CAB4156638.1"/>
    </source>
</evidence>
<feature type="compositionally biased region" description="Basic and acidic residues" evidence="1">
    <location>
        <begin position="102"/>
        <end position="112"/>
    </location>
</feature>
<gene>
    <name evidence="3" type="ORF">UFOVP658_90</name>
</gene>
<dbReference type="GO" id="GO:0045004">
    <property type="term" value="P:DNA replication proofreading"/>
    <property type="evidence" value="ECO:0007669"/>
    <property type="project" value="TreeGrafter"/>
</dbReference>
<proteinExistence type="predicted"/>
<reference evidence="3" key="1">
    <citation type="submission" date="2020-04" db="EMBL/GenBank/DDBJ databases">
        <authorList>
            <person name="Chiriac C."/>
            <person name="Salcher M."/>
            <person name="Ghai R."/>
            <person name="Kavagutti S V."/>
        </authorList>
    </citation>
    <scope>NUCLEOTIDE SEQUENCE</scope>
</reference>